<proteinExistence type="predicted"/>
<dbReference type="EMBL" id="RBQX01000331">
    <property type="protein sequence ID" value="RMQ08204.1"/>
    <property type="molecule type" value="Genomic_DNA"/>
</dbReference>
<keyword evidence="1" id="KW-0472">Membrane</keyword>
<dbReference type="AlphaFoldDB" id="A0AB74AWL1"/>
<keyword evidence="1" id="KW-1133">Transmembrane helix</keyword>
<sequence>MAAFYYLGLHWLGLAVARLFLLVVQDSGYPAFRAVTFITAFGNENVICFIHSVYAWALIARIMQGILPAVHRALPDQHDAATVILISIPPFFGSCTKRFTKIGHGRFS</sequence>
<protein>
    <submittedName>
        <fullName evidence="2">Uncharacterized protein</fullName>
    </submittedName>
</protein>
<comment type="caution">
    <text evidence="2">The sequence shown here is derived from an EMBL/GenBank/DDBJ whole genome shotgun (WGS) entry which is preliminary data.</text>
</comment>
<evidence type="ECO:0000313" key="2">
    <source>
        <dbReference type="EMBL" id="RMQ08204.1"/>
    </source>
</evidence>
<dbReference type="Proteomes" id="UP000272471">
    <property type="component" value="Unassembled WGS sequence"/>
</dbReference>
<accession>A0AB74AWL1</accession>
<evidence type="ECO:0000256" key="1">
    <source>
        <dbReference type="SAM" id="Phobius"/>
    </source>
</evidence>
<name>A0AB74AWL1_PSESG</name>
<gene>
    <name evidence="2" type="ORF">ALQ11_200087</name>
</gene>
<feature type="transmembrane region" description="Helical" evidence="1">
    <location>
        <begin position="6"/>
        <end position="24"/>
    </location>
</feature>
<organism evidence="2 3">
    <name type="scientific">Pseudomonas savastanoi pv. glycinea</name>
    <name type="common">Pseudomonas syringae pv. glycinea</name>
    <dbReference type="NCBI Taxonomy" id="318"/>
    <lineage>
        <taxon>Bacteria</taxon>
        <taxon>Pseudomonadati</taxon>
        <taxon>Pseudomonadota</taxon>
        <taxon>Gammaproteobacteria</taxon>
        <taxon>Pseudomonadales</taxon>
        <taxon>Pseudomonadaceae</taxon>
        <taxon>Pseudomonas</taxon>
    </lineage>
</organism>
<evidence type="ECO:0000313" key="3">
    <source>
        <dbReference type="Proteomes" id="UP000272471"/>
    </source>
</evidence>
<keyword evidence="1" id="KW-0812">Transmembrane</keyword>
<reference evidence="2 3" key="1">
    <citation type="submission" date="2018-08" db="EMBL/GenBank/DDBJ databases">
        <title>Recombination of ecologically and evolutionarily significant loci maintains genetic cohesion in the Pseudomonas syringae species complex.</title>
        <authorList>
            <person name="Dillon M."/>
            <person name="Thakur S."/>
            <person name="Almeida R.N.D."/>
            <person name="Weir B.S."/>
            <person name="Guttman D.S."/>
        </authorList>
    </citation>
    <scope>NUCLEOTIDE SEQUENCE [LARGE SCALE GENOMIC DNA]</scope>
    <source>
        <strain evidence="2 3">ICMP 4182</strain>
    </source>
</reference>